<dbReference type="PANTHER" id="PTHR43861:SF1">
    <property type="entry name" value="TRANS-ACONITATE 2-METHYLTRANSFERASE"/>
    <property type="match status" value="1"/>
</dbReference>
<protein>
    <submittedName>
        <fullName evidence="5">Methyltransferase family protein</fullName>
    </submittedName>
</protein>
<evidence type="ECO:0000256" key="2">
    <source>
        <dbReference type="ARBA" id="ARBA00022679"/>
    </source>
</evidence>
<keyword evidence="6" id="KW-1185">Reference proteome</keyword>
<dbReference type="GO" id="GO:0008168">
    <property type="term" value="F:methyltransferase activity"/>
    <property type="evidence" value="ECO:0007669"/>
    <property type="project" value="UniProtKB-KW"/>
</dbReference>
<evidence type="ECO:0000313" key="6">
    <source>
        <dbReference type="Proteomes" id="UP000319514"/>
    </source>
</evidence>
<proteinExistence type="predicted"/>
<feature type="region of interest" description="Disordered" evidence="3">
    <location>
        <begin position="1"/>
        <end position="70"/>
    </location>
</feature>
<feature type="compositionally biased region" description="Low complexity" evidence="3">
    <location>
        <begin position="42"/>
        <end position="52"/>
    </location>
</feature>
<dbReference type="EMBL" id="VFOQ01000001">
    <property type="protein sequence ID" value="TQL59194.1"/>
    <property type="molecule type" value="Genomic_DNA"/>
</dbReference>
<feature type="compositionally biased region" description="Pro residues" evidence="3">
    <location>
        <begin position="1"/>
        <end position="12"/>
    </location>
</feature>
<sequence>MPVPRPEGPAPPCRAAAADATRVCRAAPRQPGPPTTPERSPPGDQGADAPGGARSGGGRGHGWGRASRARADADRPWLRAGLAVFAEEVRGLGPVLDVGCGPGAITAHLAGLGVDVSGVDLSPRMVEHARRLHPGLRFAVASATELDLEAGSLGGILGWWSLFNLPRDVLPEVLASFARALVPGGHALIGTHVGEGDLPRTEAYGGVPVTWTTHLWQPEHLGDLIVAAGLEPTAQLQLAPGGPSGRAQVLISARRPPEAVPGR</sequence>
<dbReference type="CDD" id="cd02440">
    <property type="entry name" value="AdoMet_MTases"/>
    <property type="match status" value="1"/>
</dbReference>
<dbReference type="Gene3D" id="3.40.50.150">
    <property type="entry name" value="Vaccinia Virus protein VP39"/>
    <property type="match status" value="1"/>
</dbReference>
<dbReference type="AlphaFoldDB" id="A0A542ZFT3"/>
<dbReference type="GO" id="GO:0032259">
    <property type="term" value="P:methylation"/>
    <property type="evidence" value="ECO:0007669"/>
    <property type="project" value="UniProtKB-KW"/>
</dbReference>
<dbReference type="Pfam" id="PF13649">
    <property type="entry name" value="Methyltransf_25"/>
    <property type="match status" value="1"/>
</dbReference>
<evidence type="ECO:0000256" key="1">
    <source>
        <dbReference type="ARBA" id="ARBA00022603"/>
    </source>
</evidence>
<keyword evidence="1 5" id="KW-0489">Methyltransferase</keyword>
<dbReference type="PANTHER" id="PTHR43861">
    <property type="entry name" value="TRANS-ACONITATE 2-METHYLTRANSFERASE-RELATED"/>
    <property type="match status" value="1"/>
</dbReference>
<dbReference type="InterPro" id="IPR041698">
    <property type="entry name" value="Methyltransf_25"/>
</dbReference>
<dbReference type="InterPro" id="IPR029063">
    <property type="entry name" value="SAM-dependent_MTases_sf"/>
</dbReference>
<evidence type="ECO:0000259" key="4">
    <source>
        <dbReference type="Pfam" id="PF13649"/>
    </source>
</evidence>
<feature type="compositionally biased region" description="Pro residues" evidence="3">
    <location>
        <begin position="30"/>
        <end position="40"/>
    </location>
</feature>
<evidence type="ECO:0000256" key="3">
    <source>
        <dbReference type="SAM" id="MobiDB-lite"/>
    </source>
</evidence>
<dbReference type="Proteomes" id="UP000319514">
    <property type="component" value="Unassembled WGS sequence"/>
</dbReference>
<feature type="compositionally biased region" description="Gly residues" evidence="3">
    <location>
        <begin position="53"/>
        <end position="63"/>
    </location>
</feature>
<comment type="caution">
    <text evidence="5">The sequence shown here is derived from an EMBL/GenBank/DDBJ whole genome shotgun (WGS) entry which is preliminary data.</text>
</comment>
<feature type="domain" description="Methyltransferase" evidence="4">
    <location>
        <begin position="95"/>
        <end position="185"/>
    </location>
</feature>
<accession>A0A542ZFT3</accession>
<keyword evidence="2 5" id="KW-0808">Transferase</keyword>
<organism evidence="5 6">
    <name type="scientific">Oryzihumus leptocrescens</name>
    <dbReference type="NCBI Taxonomy" id="297536"/>
    <lineage>
        <taxon>Bacteria</taxon>
        <taxon>Bacillati</taxon>
        <taxon>Actinomycetota</taxon>
        <taxon>Actinomycetes</taxon>
        <taxon>Micrococcales</taxon>
        <taxon>Intrasporangiaceae</taxon>
        <taxon>Oryzihumus</taxon>
    </lineage>
</organism>
<evidence type="ECO:0000313" key="5">
    <source>
        <dbReference type="EMBL" id="TQL59194.1"/>
    </source>
</evidence>
<gene>
    <name evidence="5" type="ORF">FB474_0542</name>
</gene>
<feature type="compositionally biased region" description="Low complexity" evidence="3">
    <location>
        <begin position="13"/>
        <end position="28"/>
    </location>
</feature>
<reference evidence="5 6" key="1">
    <citation type="submission" date="2019-06" db="EMBL/GenBank/DDBJ databases">
        <title>Sequencing the genomes of 1000 actinobacteria strains.</title>
        <authorList>
            <person name="Klenk H.-P."/>
        </authorList>
    </citation>
    <scope>NUCLEOTIDE SEQUENCE [LARGE SCALE GENOMIC DNA]</scope>
    <source>
        <strain evidence="5 6">DSM 18082</strain>
    </source>
</reference>
<dbReference type="SUPFAM" id="SSF53335">
    <property type="entry name" value="S-adenosyl-L-methionine-dependent methyltransferases"/>
    <property type="match status" value="1"/>
</dbReference>
<name>A0A542ZFT3_9MICO</name>